<sequence length="430" mass="49009">MNIMLNTLKVVAYALVKPPYVFILLAFFIMFYKQNKKIILMQKMIIGDKLNTTFELTISQIVLGILGGIVGSILLSYLGVAFNENTSIELIFLLSIIFMFINPRLICFSYSGAFLGFVSILLEIMREMYGIEVKAINFLNLDIVALMTLIAILHFVEGILVMIDGSKGSIPIFTKKDNKIIGGFAFKRYWAIPIGIVLIVNSQMHGLSEIIQLNKWDALIDFSSPLNVIKNAAIMLMPFYGVLGYTSITFTKSKKQKSTLSGIMIMLYSVTLYIFARLATLNIFFRLFVVIYAPMAHEFMIYIQKYMEVKEEPKYVSDERGIMVLEVAPNSQAYKMGIKSGDVFVEINNKKIVNEDDIFKTIKETSSSVWFKIKKTAGNLEEIRYRREVDLKKLGIVFVPISVPENSMVVKMNENKFSDVLQKIKDERKK</sequence>
<feature type="transmembrane region" description="Helical" evidence="1">
    <location>
        <begin position="228"/>
        <end position="248"/>
    </location>
</feature>
<evidence type="ECO:0000259" key="2">
    <source>
        <dbReference type="PROSITE" id="PS50106"/>
    </source>
</evidence>
<keyword evidence="1" id="KW-1133">Transmembrane helix</keyword>
<dbReference type="PROSITE" id="PS50106">
    <property type="entry name" value="PDZ"/>
    <property type="match status" value="1"/>
</dbReference>
<proteinExistence type="predicted"/>
<name>A0ABT4D5I4_9CLOT</name>
<dbReference type="Proteomes" id="UP001144612">
    <property type="component" value="Unassembled WGS sequence"/>
</dbReference>
<feature type="transmembrane region" description="Helical" evidence="1">
    <location>
        <begin position="90"/>
        <end position="122"/>
    </location>
</feature>
<dbReference type="InterPro" id="IPR001478">
    <property type="entry name" value="PDZ"/>
</dbReference>
<feature type="transmembrane region" description="Helical" evidence="1">
    <location>
        <begin position="12"/>
        <end position="32"/>
    </location>
</feature>
<dbReference type="InterPro" id="IPR041489">
    <property type="entry name" value="PDZ_6"/>
</dbReference>
<gene>
    <name evidence="3" type="ORF">OW729_02885</name>
</gene>
<feature type="transmembrane region" description="Helical" evidence="1">
    <location>
        <begin position="53"/>
        <end position="78"/>
    </location>
</feature>
<dbReference type="InterPro" id="IPR036034">
    <property type="entry name" value="PDZ_sf"/>
</dbReference>
<feature type="domain" description="PDZ" evidence="2">
    <location>
        <begin position="321"/>
        <end position="377"/>
    </location>
</feature>
<dbReference type="EMBL" id="JAPQFJ010000002">
    <property type="protein sequence ID" value="MCY6957549.1"/>
    <property type="molecule type" value="Genomic_DNA"/>
</dbReference>
<evidence type="ECO:0000313" key="4">
    <source>
        <dbReference type="Proteomes" id="UP001144612"/>
    </source>
</evidence>
<feature type="transmembrane region" description="Helical" evidence="1">
    <location>
        <begin position="260"/>
        <end position="278"/>
    </location>
</feature>
<organism evidence="3 4">
    <name type="scientific">Clostridium brassicae</name>
    <dbReference type="NCBI Taxonomy" id="2999072"/>
    <lineage>
        <taxon>Bacteria</taxon>
        <taxon>Bacillati</taxon>
        <taxon>Bacillota</taxon>
        <taxon>Clostridia</taxon>
        <taxon>Eubacteriales</taxon>
        <taxon>Clostridiaceae</taxon>
        <taxon>Clostridium</taxon>
    </lineage>
</organism>
<dbReference type="SUPFAM" id="SSF50156">
    <property type="entry name" value="PDZ domain-like"/>
    <property type="match status" value="1"/>
</dbReference>
<keyword evidence="1" id="KW-0812">Transmembrane</keyword>
<comment type="caution">
    <text evidence="3">The sequence shown here is derived from an EMBL/GenBank/DDBJ whole genome shotgun (WGS) entry which is preliminary data.</text>
</comment>
<dbReference type="SMART" id="SM00228">
    <property type="entry name" value="PDZ"/>
    <property type="match status" value="1"/>
</dbReference>
<dbReference type="RefSeq" id="WP_268059932.1">
    <property type="nucleotide sequence ID" value="NZ_JAPQFJ010000002.1"/>
</dbReference>
<dbReference type="Gene3D" id="2.30.42.10">
    <property type="match status" value="1"/>
</dbReference>
<keyword evidence="1" id="KW-0472">Membrane</keyword>
<feature type="transmembrane region" description="Helical" evidence="1">
    <location>
        <begin position="143"/>
        <end position="163"/>
    </location>
</feature>
<keyword evidence="4" id="KW-1185">Reference proteome</keyword>
<protein>
    <submittedName>
        <fullName evidence="3">PDZ domain-containing protein</fullName>
    </submittedName>
</protein>
<reference evidence="3" key="1">
    <citation type="submission" date="2022-12" db="EMBL/GenBank/DDBJ databases">
        <title>Clostridium sp. nov., isolated from industrial wastewater.</title>
        <authorList>
            <person name="Jiayan W."/>
        </authorList>
    </citation>
    <scope>NUCLEOTIDE SEQUENCE</scope>
    <source>
        <strain evidence="3">ZC22-4</strain>
    </source>
</reference>
<accession>A0ABT4D5I4</accession>
<evidence type="ECO:0000313" key="3">
    <source>
        <dbReference type="EMBL" id="MCY6957549.1"/>
    </source>
</evidence>
<evidence type="ECO:0000256" key="1">
    <source>
        <dbReference type="SAM" id="Phobius"/>
    </source>
</evidence>
<dbReference type="Pfam" id="PF17820">
    <property type="entry name" value="PDZ_6"/>
    <property type="match status" value="1"/>
</dbReference>